<dbReference type="EMBL" id="UAUU01000008">
    <property type="protein sequence ID" value="SPZ85365.1"/>
    <property type="molecule type" value="Genomic_DNA"/>
</dbReference>
<sequence length="191" mass="22465">MIEKLLFEMNTYAALSAETTDILKTIFQVKQFKKNEHILRAGEYAKYYYFICKGLLGYYKLDADGNTIYKMFFEENSFCASTAAIITETPSAFNIVALEDVELIQYSAKAFRELVRTKHDLALFQIAYLEKNWVVKKEPLEIELKWESAKERYLELHQNQVLFKRLKQHHIASYLGVTPTQLSRIRKELKE</sequence>
<dbReference type="AlphaFoldDB" id="A0A2X2JDV0"/>
<evidence type="ECO:0000313" key="1">
    <source>
        <dbReference type="EMBL" id="SPZ85365.1"/>
    </source>
</evidence>
<proteinExistence type="predicted"/>
<dbReference type="PROSITE" id="PS50042">
    <property type="entry name" value="CNMP_BINDING_3"/>
    <property type="match status" value="1"/>
</dbReference>
<organism evidence="1 2">
    <name type="scientific">Sphingobacterium multivorum</name>
    <dbReference type="NCBI Taxonomy" id="28454"/>
    <lineage>
        <taxon>Bacteria</taxon>
        <taxon>Pseudomonadati</taxon>
        <taxon>Bacteroidota</taxon>
        <taxon>Sphingobacteriia</taxon>
        <taxon>Sphingobacteriales</taxon>
        <taxon>Sphingobacteriaceae</taxon>
        <taxon>Sphingobacterium</taxon>
    </lineage>
</organism>
<dbReference type="SMART" id="SM00100">
    <property type="entry name" value="cNMP"/>
    <property type="match status" value="1"/>
</dbReference>
<dbReference type="CDD" id="cd00038">
    <property type="entry name" value="CAP_ED"/>
    <property type="match status" value="1"/>
</dbReference>
<dbReference type="Proteomes" id="UP000251241">
    <property type="component" value="Unassembled WGS sequence"/>
</dbReference>
<gene>
    <name evidence="1" type="ORF">NCTC11343_01926</name>
</gene>
<dbReference type="PANTHER" id="PTHR24567:SF26">
    <property type="entry name" value="REGULATORY PROTEIN YEIL"/>
    <property type="match status" value="1"/>
</dbReference>
<dbReference type="InterPro" id="IPR050397">
    <property type="entry name" value="Env_Response_Regulators"/>
</dbReference>
<dbReference type="PANTHER" id="PTHR24567">
    <property type="entry name" value="CRP FAMILY TRANSCRIPTIONAL REGULATORY PROTEIN"/>
    <property type="match status" value="1"/>
</dbReference>
<dbReference type="RefSeq" id="WP_201639388.1">
    <property type="nucleotide sequence ID" value="NZ_CP068089.1"/>
</dbReference>
<reference evidence="1 2" key="1">
    <citation type="submission" date="2018-06" db="EMBL/GenBank/DDBJ databases">
        <authorList>
            <consortium name="Pathogen Informatics"/>
            <person name="Doyle S."/>
        </authorList>
    </citation>
    <scope>NUCLEOTIDE SEQUENCE [LARGE SCALE GENOMIC DNA]</scope>
    <source>
        <strain evidence="1 2">NCTC11343</strain>
    </source>
</reference>
<dbReference type="InterPro" id="IPR014710">
    <property type="entry name" value="RmlC-like_jellyroll"/>
</dbReference>
<accession>A0A2X2JDV0</accession>
<dbReference type="Pfam" id="PF00027">
    <property type="entry name" value="cNMP_binding"/>
    <property type="match status" value="1"/>
</dbReference>
<dbReference type="InterPro" id="IPR018490">
    <property type="entry name" value="cNMP-bd_dom_sf"/>
</dbReference>
<dbReference type="GO" id="GO:0003700">
    <property type="term" value="F:DNA-binding transcription factor activity"/>
    <property type="evidence" value="ECO:0007669"/>
    <property type="project" value="TreeGrafter"/>
</dbReference>
<dbReference type="InterPro" id="IPR000595">
    <property type="entry name" value="cNMP-bd_dom"/>
</dbReference>
<dbReference type="GO" id="GO:0005829">
    <property type="term" value="C:cytosol"/>
    <property type="evidence" value="ECO:0007669"/>
    <property type="project" value="TreeGrafter"/>
</dbReference>
<dbReference type="SUPFAM" id="SSF51206">
    <property type="entry name" value="cAMP-binding domain-like"/>
    <property type="match status" value="1"/>
</dbReference>
<dbReference type="Gene3D" id="2.60.120.10">
    <property type="entry name" value="Jelly Rolls"/>
    <property type="match status" value="1"/>
</dbReference>
<evidence type="ECO:0000313" key="2">
    <source>
        <dbReference type="Proteomes" id="UP000251241"/>
    </source>
</evidence>
<name>A0A2X2JDV0_SPHMU</name>
<protein>
    <submittedName>
        <fullName evidence="1">Transcriptional activator FtrB</fullName>
    </submittedName>
</protein>
<dbReference type="GeneID" id="97181268"/>